<proteinExistence type="inferred from homology"/>
<comment type="similarity">
    <text evidence="1">Belongs to the cornifelin family.</text>
</comment>
<dbReference type="PANTHER" id="PTHR15907">
    <property type="entry name" value="DUF614 FAMILY PROTEIN-RELATED"/>
    <property type="match status" value="1"/>
</dbReference>
<reference evidence="2" key="1">
    <citation type="submission" date="2021-03" db="EMBL/GenBank/DDBJ databases">
        <authorList>
            <person name="Bekaert M."/>
        </authorList>
    </citation>
    <scope>NUCLEOTIDE SEQUENCE</scope>
</reference>
<accession>A0A8S3T8Q2</accession>
<gene>
    <name evidence="2" type="ORF">MEDL_38592</name>
</gene>
<dbReference type="Pfam" id="PF04749">
    <property type="entry name" value="PLAC8"/>
    <property type="match status" value="1"/>
</dbReference>
<dbReference type="AlphaFoldDB" id="A0A8S3T8Q2"/>
<evidence type="ECO:0000313" key="2">
    <source>
        <dbReference type="EMBL" id="CAG2225458.1"/>
    </source>
</evidence>
<name>A0A8S3T8Q2_MYTED</name>
<comment type="caution">
    <text evidence="2">The sequence shown here is derived from an EMBL/GenBank/DDBJ whole genome shotgun (WGS) entry which is preliminary data.</text>
</comment>
<sequence length="256" mass="28467">MASNEKYRKGGGNSCAVNGCSNNRRKLNDWNVSFCELHGQNHEDCSCLVPFKLHVMPSNETKRFQWIKALKPFNNLKASIKDTTYITLFIDISRHFESILQTMEALPTSYRSYGSNDFEVSPERPPPQMQPYKITTSNVTVVVNQPTLQHDQLMVTTTLDGHRTWSTGLFDCFSDMANCVFTCCCYPFAVCNLASRLGECFCAPACVPGGDIILRNRIRSVGGIKGSMCDDCLVIVCCGPCAACQEARELTNMGIP</sequence>
<protein>
    <submittedName>
        <fullName evidence="2">Uncharacterized protein</fullName>
    </submittedName>
</protein>
<dbReference type="OrthoDB" id="1045822at2759"/>
<evidence type="ECO:0000313" key="3">
    <source>
        <dbReference type="Proteomes" id="UP000683360"/>
    </source>
</evidence>
<dbReference type="EMBL" id="CAJPWZ010001850">
    <property type="protein sequence ID" value="CAG2225458.1"/>
    <property type="molecule type" value="Genomic_DNA"/>
</dbReference>
<organism evidence="2 3">
    <name type="scientific">Mytilus edulis</name>
    <name type="common">Blue mussel</name>
    <dbReference type="NCBI Taxonomy" id="6550"/>
    <lineage>
        <taxon>Eukaryota</taxon>
        <taxon>Metazoa</taxon>
        <taxon>Spiralia</taxon>
        <taxon>Lophotrochozoa</taxon>
        <taxon>Mollusca</taxon>
        <taxon>Bivalvia</taxon>
        <taxon>Autobranchia</taxon>
        <taxon>Pteriomorphia</taxon>
        <taxon>Mytilida</taxon>
        <taxon>Mytiloidea</taxon>
        <taxon>Mytilidae</taxon>
        <taxon>Mytilinae</taxon>
        <taxon>Mytilus</taxon>
    </lineage>
</organism>
<dbReference type="NCBIfam" id="TIGR01571">
    <property type="entry name" value="A_thal_Cys_rich"/>
    <property type="match status" value="1"/>
</dbReference>
<dbReference type="Proteomes" id="UP000683360">
    <property type="component" value="Unassembled WGS sequence"/>
</dbReference>
<keyword evidence="3" id="KW-1185">Reference proteome</keyword>
<dbReference type="InterPro" id="IPR006461">
    <property type="entry name" value="PLAC_motif_containing"/>
</dbReference>
<evidence type="ECO:0000256" key="1">
    <source>
        <dbReference type="ARBA" id="ARBA00009024"/>
    </source>
</evidence>